<evidence type="ECO:0000256" key="5">
    <source>
        <dbReference type="ARBA" id="ARBA00022833"/>
    </source>
</evidence>
<evidence type="ECO:0000313" key="12">
    <source>
        <dbReference type="EMBL" id="GAA0149361.1"/>
    </source>
</evidence>
<comment type="caution">
    <text evidence="12">The sequence shown here is derived from an EMBL/GenBank/DDBJ whole genome shotgun (WGS) entry which is preliminary data.</text>
</comment>
<dbReference type="PANTHER" id="PTHR46539:SF25">
    <property type="entry name" value="(WILD MALAYSIAN BANANA) HYPOTHETICAL PROTEIN"/>
    <property type="match status" value="1"/>
</dbReference>
<dbReference type="AlphaFoldDB" id="A0AAV3PF97"/>
<comment type="subcellular location">
    <subcellularLocation>
        <location evidence="1">Membrane</location>
    </subcellularLocation>
</comment>
<comment type="similarity">
    <text evidence="8">Belongs to the RING-type zinc finger family. ATL subfamily.</text>
</comment>
<dbReference type="SMART" id="SM00184">
    <property type="entry name" value="RING"/>
    <property type="match status" value="1"/>
</dbReference>
<organism evidence="12 13">
    <name type="scientific">Lithospermum erythrorhizon</name>
    <name type="common">Purple gromwell</name>
    <name type="synonym">Lithospermum officinale var. erythrorhizon</name>
    <dbReference type="NCBI Taxonomy" id="34254"/>
    <lineage>
        <taxon>Eukaryota</taxon>
        <taxon>Viridiplantae</taxon>
        <taxon>Streptophyta</taxon>
        <taxon>Embryophyta</taxon>
        <taxon>Tracheophyta</taxon>
        <taxon>Spermatophyta</taxon>
        <taxon>Magnoliopsida</taxon>
        <taxon>eudicotyledons</taxon>
        <taxon>Gunneridae</taxon>
        <taxon>Pentapetalae</taxon>
        <taxon>asterids</taxon>
        <taxon>lamiids</taxon>
        <taxon>Boraginales</taxon>
        <taxon>Boraginaceae</taxon>
        <taxon>Boraginoideae</taxon>
        <taxon>Lithospermeae</taxon>
        <taxon>Lithospermum</taxon>
    </lineage>
</organism>
<evidence type="ECO:0000256" key="8">
    <source>
        <dbReference type="ARBA" id="ARBA00024209"/>
    </source>
</evidence>
<dbReference type="Proteomes" id="UP001454036">
    <property type="component" value="Unassembled WGS sequence"/>
</dbReference>
<evidence type="ECO:0000256" key="3">
    <source>
        <dbReference type="ARBA" id="ARBA00022723"/>
    </source>
</evidence>
<keyword evidence="4 9" id="KW-0863">Zinc-finger</keyword>
<accession>A0AAV3PF97</accession>
<evidence type="ECO:0000256" key="6">
    <source>
        <dbReference type="ARBA" id="ARBA00022989"/>
    </source>
</evidence>
<dbReference type="SUPFAM" id="SSF57850">
    <property type="entry name" value="RING/U-box"/>
    <property type="match status" value="1"/>
</dbReference>
<evidence type="ECO:0000256" key="10">
    <source>
        <dbReference type="SAM" id="Phobius"/>
    </source>
</evidence>
<dbReference type="Gene3D" id="3.30.40.10">
    <property type="entry name" value="Zinc/RING finger domain, C3HC4 (zinc finger)"/>
    <property type="match status" value="1"/>
</dbReference>
<keyword evidence="7 10" id="KW-0472">Membrane</keyword>
<evidence type="ECO:0000256" key="4">
    <source>
        <dbReference type="ARBA" id="ARBA00022771"/>
    </source>
</evidence>
<dbReference type="Pfam" id="PF13639">
    <property type="entry name" value="zf-RING_2"/>
    <property type="match status" value="1"/>
</dbReference>
<evidence type="ECO:0000256" key="9">
    <source>
        <dbReference type="PROSITE-ProRule" id="PRU00175"/>
    </source>
</evidence>
<keyword evidence="13" id="KW-1185">Reference proteome</keyword>
<keyword evidence="3" id="KW-0479">Metal-binding</keyword>
<dbReference type="PROSITE" id="PS50089">
    <property type="entry name" value="ZF_RING_2"/>
    <property type="match status" value="1"/>
</dbReference>
<proteinExistence type="inferred from homology"/>
<protein>
    <recommendedName>
        <fullName evidence="11">RING-type domain-containing protein</fullName>
    </recommendedName>
</protein>
<feature type="transmembrane region" description="Helical" evidence="10">
    <location>
        <begin position="6"/>
        <end position="27"/>
    </location>
</feature>
<keyword evidence="6 10" id="KW-1133">Transmembrane helix</keyword>
<sequence length="122" mass="13899">MVLLSALLMLMVGIVMLIYIWIASRAFGVNVGEQSRNCKCKALKRDDLNKLPCIEYTGEDEEEEEGPMDCAICLEVFVKDDQCRLLPSCNHKFHVNCIDSWLLKKPFCPICRACANFVKHKS</sequence>
<evidence type="ECO:0000259" key="11">
    <source>
        <dbReference type="PROSITE" id="PS50089"/>
    </source>
</evidence>
<dbReference type="GO" id="GO:0016020">
    <property type="term" value="C:membrane"/>
    <property type="evidence" value="ECO:0007669"/>
    <property type="project" value="UniProtKB-SubCell"/>
</dbReference>
<dbReference type="InterPro" id="IPR001841">
    <property type="entry name" value="Znf_RING"/>
</dbReference>
<feature type="domain" description="RING-type" evidence="11">
    <location>
        <begin position="70"/>
        <end position="112"/>
    </location>
</feature>
<keyword evidence="5" id="KW-0862">Zinc</keyword>
<evidence type="ECO:0000256" key="1">
    <source>
        <dbReference type="ARBA" id="ARBA00004370"/>
    </source>
</evidence>
<dbReference type="GO" id="GO:0008270">
    <property type="term" value="F:zinc ion binding"/>
    <property type="evidence" value="ECO:0007669"/>
    <property type="project" value="UniProtKB-KW"/>
</dbReference>
<dbReference type="PANTHER" id="PTHR46539">
    <property type="entry name" value="E3 UBIQUITIN-PROTEIN LIGASE ATL42"/>
    <property type="match status" value="1"/>
</dbReference>
<dbReference type="EMBL" id="BAABME010001391">
    <property type="protein sequence ID" value="GAA0149361.1"/>
    <property type="molecule type" value="Genomic_DNA"/>
</dbReference>
<evidence type="ECO:0000256" key="7">
    <source>
        <dbReference type="ARBA" id="ARBA00023136"/>
    </source>
</evidence>
<dbReference type="InterPro" id="IPR013083">
    <property type="entry name" value="Znf_RING/FYVE/PHD"/>
</dbReference>
<gene>
    <name evidence="12" type="ORF">LIER_08558</name>
</gene>
<reference evidence="12 13" key="1">
    <citation type="submission" date="2024-01" db="EMBL/GenBank/DDBJ databases">
        <title>The complete chloroplast genome sequence of Lithospermum erythrorhizon: insights into the phylogenetic relationship among Boraginaceae species and the maternal lineages of purple gromwells.</title>
        <authorList>
            <person name="Okada T."/>
            <person name="Watanabe K."/>
        </authorList>
    </citation>
    <scope>NUCLEOTIDE SEQUENCE [LARGE SCALE GENOMIC DNA]</scope>
</reference>
<evidence type="ECO:0000313" key="13">
    <source>
        <dbReference type="Proteomes" id="UP001454036"/>
    </source>
</evidence>
<keyword evidence="2 10" id="KW-0812">Transmembrane</keyword>
<evidence type="ECO:0000256" key="2">
    <source>
        <dbReference type="ARBA" id="ARBA00022692"/>
    </source>
</evidence>
<name>A0AAV3PF97_LITER</name>